<protein>
    <submittedName>
        <fullName evidence="2">Uncharacterized protein</fullName>
    </submittedName>
</protein>
<keyword evidence="3" id="KW-1185">Reference proteome</keyword>
<evidence type="ECO:0000313" key="3">
    <source>
        <dbReference type="Proteomes" id="UP000075883"/>
    </source>
</evidence>
<keyword evidence="1" id="KW-0812">Transmembrane</keyword>
<reference evidence="2" key="2">
    <citation type="submission" date="2020-05" db="UniProtKB">
        <authorList>
            <consortium name="EnsemblMetazoa"/>
        </authorList>
    </citation>
    <scope>IDENTIFICATION</scope>
    <source>
        <strain evidence="2">A-37</strain>
    </source>
</reference>
<feature type="transmembrane region" description="Helical" evidence="1">
    <location>
        <begin position="128"/>
        <end position="150"/>
    </location>
</feature>
<proteinExistence type="predicted"/>
<accession>A0A182M4E5</accession>
<dbReference type="Proteomes" id="UP000075883">
    <property type="component" value="Unassembled WGS sequence"/>
</dbReference>
<dbReference type="AlphaFoldDB" id="A0A182M4E5"/>
<evidence type="ECO:0000313" key="2">
    <source>
        <dbReference type="EnsemblMetazoa" id="ACUA009209-PA"/>
    </source>
</evidence>
<reference evidence="3" key="1">
    <citation type="submission" date="2013-09" db="EMBL/GenBank/DDBJ databases">
        <title>The Genome Sequence of Anopheles culicifacies species A.</title>
        <authorList>
            <consortium name="The Broad Institute Genomics Platform"/>
            <person name="Neafsey D.E."/>
            <person name="Besansky N."/>
            <person name="Howell P."/>
            <person name="Walton C."/>
            <person name="Young S.K."/>
            <person name="Zeng Q."/>
            <person name="Gargeya S."/>
            <person name="Fitzgerald M."/>
            <person name="Haas B."/>
            <person name="Abouelleil A."/>
            <person name="Allen A.W."/>
            <person name="Alvarado L."/>
            <person name="Arachchi H.M."/>
            <person name="Berlin A.M."/>
            <person name="Chapman S.B."/>
            <person name="Gainer-Dewar J."/>
            <person name="Goldberg J."/>
            <person name="Griggs A."/>
            <person name="Gujja S."/>
            <person name="Hansen M."/>
            <person name="Howarth C."/>
            <person name="Imamovic A."/>
            <person name="Ireland A."/>
            <person name="Larimer J."/>
            <person name="McCowan C."/>
            <person name="Murphy C."/>
            <person name="Pearson M."/>
            <person name="Poon T.W."/>
            <person name="Priest M."/>
            <person name="Roberts A."/>
            <person name="Saif S."/>
            <person name="Shea T."/>
            <person name="Sisk P."/>
            <person name="Sykes S."/>
            <person name="Wortman J."/>
            <person name="Nusbaum C."/>
            <person name="Birren B."/>
        </authorList>
    </citation>
    <scope>NUCLEOTIDE SEQUENCE [LARGE SCALE GENOMIC DNA]</scope>
    <source>
        <strain evidence="3">A-37</strain>
    </source>
</reference>
<dbReference type="VEuPathDB" id="VectorBase:ACUA009209"/>
<evidence type="ECO:0000256" key="1">
    <source>
        <dbReference type="SAM" id="Phobius"/>
    </source>
</evidence>
<keyword evidence="1" id="KW-1133">Transmembrane helix</keyword>
<organism evidence="2 3">
    <name type="scientific">Anopheles culicifacies</name>
    <dbReference type="NCBI Taxonomy" id="139723"/>
    <lineage>
        <taxon>Eukaryota</taxon>
        <taxon>Metazoa</taxon>
        <taxon>Ecdysozoa</taxon>
        <taxon>Arthropoda</taxon>
        <taxon>Hexapoda</taxon>
        <taxon>Insecta</taxon>
        <taxon>Pterygota</taxon>
        <taxon>Neoptera</taxon>
        <taxon>Endopterygota</taxon>
        <taxon>Diptera</taxon>
        <taxon>Nematocera</taxon>
        <taxon>Culicoidea</taxon>
        <taxon>Culicidae</taxon>
        <taxon>Anophelinae</taxon>
        <taxon>Anopheles</taxon>
        <taxon>culicifacies species complex</taxon>
    </lineage>
</organism>
<keyword evidence="1" id="KW-0472">Membrane</keyword>
<dbReference type="EMBL" id="AXCM01023790">
    <property type="status" value="NOT_ANNOTATED_CDS"/>
    <property type="molecule type" value="Genomic_DNA"/>
</dbReference>
<sequence>MLPRGRCCEGTRAAKRDPFSRLAKKVAFNRLLRRSPCVENAPFKHSFLNRLLATINAEEFNEETNQGGGFYQGLLRIRPIALSVAQPSVIESVKIPKPKSVQVDRSVSRELRCLFLPRNPLFGPNQTLMLVTTRVLVICTLASFWFVYFYRLGAADLFISIFVDPGDRVREFVSRIKCLC</sequence>
<name>A0A182M4E5_9DIPT</name>
<dbReference type="EnsemblMetazoa" id="ACUA009209-RA">
    <property type="protein sequence ID" value="ACUA009209-PA"/>
    <property type="gene ID" value="ACUA009209"/>
</dbReference>